<dbReference type="Proteomes" id="UP000007110">
    <property type="component" value="Unassembled WGS sequence"/>
</dbReference>
<dbReference type="FunCoup" id="A0A7M7GKA4">
    <property type="interactions" value="835"/>
</dbReference>
<comment type="subcellular location">
    <subcellularLocation>
        <location evidence="1">Membrane</location>
    </subcellularLocation>
</comment>
<dbReference type="AlphaFoldDB" id="A0A7M7GKA4"/>
<dbReference type="CTD" id="55069"/>
<accession>A0A7M7GKA4</accession>
<keyword evidence="4 5" id="KW-0472">Membrane</keyword>
<reference evidence="7" key="2">
    <citation type="submission" date="2021-01" db="UniProtKB">
        <authorList>
            <consortium name="EnsemblMetazoa"/>
        </authorList>
    </citation>
    <scope>IDENTIFICATION</scope>
</reference>
<reference evidence="8" key="1">
    <citation type="submission" date="2015-02" db="EMBL/GenBank/DDBJ databases">
        <title>Genome sequencing for Strongylocentrotus purpuratus.</title>
        <authorList>
            <person name="Murali S."/>
            <person name="Liu Y."/>
            <person name="Vee V."/>
            <person name="English A."/>
            <person name="Wang M."/>
            <person name="Skinner E."/>
            <person name="Han Y."/>
            <person name="Muzny D.M."/>
            <person name="Worley K.C."/>
            <person name="Gibbs R.A."/>
        </authorList>
    </citation>
    <scope>NUCLEOTIDE SEQUENCE</scope>
</reference>
<feature type="transmembrane region" description="Helical" evidence="5">
    <location>
        <begin position="20"/>
        <end position="40"/>
    </location>
</feature>
<keyword evidence="2 5" id="KW-0812">Transmembrane</keyword>
<dbReference type="KEGG" id="spu:754340"/>
<evidence type="ECO:0000256" key="3">
    <source>
        <dbReference type="ARBA" id="ARBA00022989"/>
    </source>
</evidence>
<evidence type="ECO:0000256" key="4">
    <source>
        <dbReference type="ARBA" id="ARBA00023136"/>
    </source>
</evidence>
<dbReference type="GeneID" id="754340"/>
<keyword evidence="3 5" id="KW-1133">Transmembrane helix</keyword>
<protein>
    <recommendedName>
        <fullName evidence="6">TMEM248/TMEM219 domain-containing protein</fullName>
    </recommendedName>
</protein>
<dbReference type="GO" id="GO:0016020">
    <property type="term" value="C:membrane"/>
    <property type="evidence" value="ECO:0007669"/>
    <property type="project" value="UniProtKB-SubCell"/>
</dbReference>
<dbReference type="InParanoid" id="A0A7M7GKA4"/>
<dbReference type="PANTHER" id="PTHR16002:SF4">
    <property type="entry name" value="TMEM248_TMEM219 DOMAIN-CONTAINING PROTEIN"/>
    <property type="match status" value="1"/>
</dbReference>
<dbReference type="InterPro" id="IPR039587">
    <property type="entry name" value="TMEM248/TMEM219_dom"/>
</dbReference>
<name>A0A7M7GKA4_STRPU</name>
<evidence type="ECO:0000256" key="5">
    <source>
        <dbReference type="SAM" id="Phobius"/>
    </source>
</evidence>
<dbReference type="OMA" id="TLFCYAI"/>
<feature type="transmembrane region" description="Helical" evidence="5">
    <location>
        <begin position="263"/>
        <end position="283"/>
    </location>
</feature>
<organism evidence="7 8">
    <name type="scientific">Strongylocentrotus purpuratus</name>
    <name type="common">Purple sea urchin</name>
    <dbReference type="NCBI Taxonomy" id="7668"/>
    <lineage>
        <taxon>Eukaryota</taxon>
        <taxon>Metazoa</taxon>
        <taxon>Echinodermata</taxon>
        <taxon>Eleutherozoa</taxon>
        <taxon>Echinozoa</taxon>
        <taxon>Echinoidea</taxon>
        <taxon>Euechinoidea</taxon>
        <taxon>Echinacea</taxon>
        <taxon>Camarodonta</taxon>
        <taxon>Echinidea</taxon>
        <taxon>Strongylocentrotidae</taxon>
        <taxon>Strongylocentrotus</taxon>
    </lineage>
</organism>
<dbReference type="OrthoDB" id="6329605at2759"/>
<dbReference type="InterPro" id="IPR039493">
    <property type="entry name" value="TMEM248/TMEM219"/>
</dbReference>
<evidence type="ECO:0000313" key="7">
    <source>
        <dbReference type="EnsemblMetazoa" id="XP_003725226"/>
    </source>
</evidence>
<proteinExistence type="predicted"/>
<evidence type="ECO:0000256" key="1">
    <source>
        <dbReference type="ARBA" id="ARBA00004370"/>
    </source>
</evidence>
<dbReference type="PANTHER" id="PTHR16002">
    <property type="entry name" value="TRANSMEMBRANE PROTEIN 248-LIKE"/>
    <property type="match status" value="1"/>
</dbReference>
<dbReference type="EnsemblMetazoa" id="XM_003725178">
    <property type="protein sequence ID" value="XP_003725226"/>
    <property type="gene ID" value="LOC754340"/>
</dbReference>
<feature type="domain" description="TMEM248/TMEM219" evidence="6">
    <location>
        <begin position="9"/>
        <end position="250"/>
    </location>
</feature>
<evidence type="ECO:0000256" key="2">
    <source>
        <dbReference type="ARBA" id="ARBA00022692"/>
    </source>
</evidence>
<evidence type="ECO:0000259" key="6">
    <source>
        <dbReference type="Pfam" id="PF14940"/>
    </source>
</evidence>
<dbReference type="Pfam" id="PF14940">
    <property type="entry name" value="TMEM219"/>
    <property type="match status" value="1"/>
</dbReference>
<dbReference type="RefSeq" id="XP_003725226.2">
    <property type="nucleotide sequence ID" value="XM_003725178.3"/>
</dbReference>
<keyword evidence="8" id="KW-1185">Reference proteome</keyword>
<sequence>MAVKPLENLKSFTTTRPPLVVFTICILLFAITLLSLESYFKRNEVPNYDIDYDWNTLLQGFSELEFCLLPNETQPEAVTTTTASSPFNSTSTPTATTSADLYEELEGFSLQNTSLSISVSFRAHTSSHSKLHFGSTHLYSKFPTEELGITGGSEQVYVTLELNEPLKPLACKDSGCTSESLSACLTIRGPQYVFPKTRRPGTCNGTETSKPEKVAKMQVKPSKEIDPVQWCNDGTVAKAAHQFDPKLTVMLSSAQRSIINMHLMYTSYFLFVMLITCVCYALVKGPPVKSRTIAHSTTKEKKMSAPI</sequence>
<evidence type="ECO:0000313" key="8">
    <source>
        <dbReference type="Proteomes" id="UP000007110"/>
    </source>
</evidence>